<dbReference type="EMBL" id="AALC02000018">
    <property type="protein sequence ID" value="EEQ06958.1"/>
    <property type="molecule type" value="Genomic_DNA"/>
</dbReference>
<evidence type="ECO:0000313" key="2">
    <source>
        <dbReference type="Proteomes" id="UP000010319"/>
    </source>
</evidence>
<reference evidence="1" key="1">
    <citation type="submission" date="2008-12" db="EMBL/GenBank/DDBJ databases">
        <title>Annotation of the Yersinia bercovieri ATCC 43970 genome.</title>
        <authorList>
            <person name="Read T.D."/>
            <person name="Akmal A."/>
            <person name="Bishop-Lilly K."/>
            <person name="Chen P.E."/>
            <person name="Cook C."/>
            <person name="Kiley M.P."/>
            <person name="Lentz S."/>
            <person name="Mateczun A."/>
            <person name="Nagarajan N."/>
            <person name="Nolan N."/>
            <person name="Osborne B.I."/>
            <person name="Pop M."/>
            <person name="Sozhamannan S."/>
            <person name="Stewart A.C."/>
            <person name="Sulakvelidze A."/>
            <person name="Thomason B."/>
            <person name="Willner K."/>
            <person name="Zwick M.E."/>
        </authorList>
    </citation>
    <scope>NUCLEOTIDE SEQUENCE [LARGE SCALE GENOMIC DNA]</scope>
    <source>
        <strain evidence="1">ATCC 43970</strain>
    </source>
</reference>
<organism evidence="1 2">
    <name type="scientific">Yersinia bercovieri ATCC 43970</name>
    <dbReference type="NCBI Taxonomy" id="349968"/>
    <lineage>
        <taxon>Bacteria</taxon>
        <taxon>Pseudomonadati</taxon>
        <taxon>Pseudomonadota</taxon>
        <taxon>Gammaproteobacteria</taxon>
        <taxon>Enterobacterales</taxon>
        <taxon>Yersiniaceae</taxon>
        <taxon>Yersinia</taxon>
    </lineage>
</organism>
<evidence type="ECO:0000313" key="1">
    <source>
        <dbReference type="EMBL" id="EEQ06958.1"/>
    </source>
</evidence>
<gene>
    <name evidence="1" type="ORF">yberc0001_12210</name>
</gene>
<protein>
    <submittedName>
        <fullName evidence="1">Uncharacterized protein</fullName>
    </submittedName>
</protein>
<dbReference type="Proteomes" id="UP000010319">
    <property type="component" value="Unassembled WGS sequence"/>
</dbReference>
<comment type="caution">
    <text evidence="1">The sequence shown here is derived from an EMBL/GenBank/DDBJ whole genome shotgun (WGS) entry which is preliminary data.</text>
</comment>
<name>A0ABM9XZX8_YERBE</name>
<sequence length="41" mass="4803">MTVCDENRKIGHCSCVFETQFISNGHEMLLFKVTIITKYQH</sequence>
<keyword evidence="2" id="KW-1185">Reference proteome</keyword>
<proteinExistence type="predicted"/>
<accession>A0ABM9XZX8</accession>